<reference evidence="2" key="1">
    <citation type="submission" date="2019-12" db="EMBL/GenBank/DDBJ databases">
        <title>Genome sequencing and annotation of Brassica cretica.</title>
        <authorList>
            <person name="Studholme D.J."/>
            <person name="Sarris P.F."/>
        </authorList>
    </citation>
    <scope>NUCLEOTIDE SEQUENCE</scope>
    <source>
        <strain evidence="2">PFS-102/07</strain>
        <tissue evidence="2">Leaf</tissue>
    </source>
</reference>
<dbReference type="EMBL" id="QGKY02000190">
    <property type="protein sequence ID" value="KAF2590910.1"/>
    <property type="molecule type" value="Genomic_DNA"/>
</dbReference>
<protein>
    <submittedName>
        <fullName evidence="2">Uncharacterized protein</fullName>
    </submittedName>
</protein>
<proteinExistence type="predicted"/>
<organism evidence="2">
    <name type="scientific">Brassica cretica</name>
    <name type="common">Mustard</name>
    <dbReference type="NCBI Taxonomy" id="69181"/>
    <lineage>
        <taxon>Eukaryota</taxon>
        <taxon>Viridiplantae</taxon>
        <taxon>Streptophyta</taxon>
        <taxon>Embryophyta</taxon>
        <taxon>Tracheophyta</taxon>
        <taxon>Spermatophyta</taxon>
        <taxon>Magnoliopsida</taxon>
        <taxon>eudicotyledons</taxon>
        <taxon>Gunneridae</taxon>
        <taxon>Pentapetalae</taxon>
        <taxon>rosids</taxon>
        <taxon>malvids</taxon>
        <taxon>Brassicales</taxon>
        <taxon>Brassicaceae</taxon>
        <taxon>Brassiceae</taxon>
        <taxon>Brassica</taxon>
    </lineage>
</organism>
<name>A0A8S9K7H0_BRACR</name>
<feature type="region of interest" description="Disordered" evidence="1">
    <location>
        <begin position="46"/>
        <end position="73"/>
    </location>
</feature>
<comment type="caution">
    <text evidence="2">The sequence shown here is derived from an EMBL/GenBank/DDBJ whole genome shotgun (WGS) entry which is preliminary data.</text>
</comment>
<evidence type="ECO:0000313" key="2">
    <source>
        <dbReference type="EMBL" id="KAF2590910.1"/>
    </source>
</evidence>
<accession>A0A8S9K7H0</accession>
<dbReference type="AlphaFoldDB" id="A0A8S9K7H0"/>
<feature type="compositionally biased region" description="Basic residues" evidence="1">
    <location>
        <begin position="60"/>
        <end position="73"/>
    </location>
</feature>
<sequence>MLCFMGVNLYSRIVSLELGVQVKFPDIQNNEVLVVNGGIGGGLGLDVNGNDEEDEDARNLRKSPRRRQAHGHRSKLIRACATRVDTRAITYSKRVVLMVNMILL</sequence>
<evidence type="ECO:0000256" key="1">
    <source>
        <dbReference type="SAM" id="MobiDB-lite"/>
    </source>
</evidence>
<gene>
    <name evidence="2" type="ORF">F2Q70_00040913</name>
</gene>